<dbReference type="Pfam" id="PF08676">
    <property type="entry name" value="MutL_C"/>
    <property type="match status" value="1"/>
</dbReference>
<dbReference type="SUPFAM" id="SSF54211">
    <property type="entry name" value="Ribosomal protein S5 domain 2-like"/>
    <property type="match status" value="1"/>
</dbReference>
<dbReference type="eggNOG" id="COG0323">
    <property type="taxonomic scope" value="Bacteria"/>
</dbReference>
<feature type="domain" description="DNA mismatch repair protein S5" evidence="8">
    <location>
        <begin position="209"/>
        <end position="330"/>
    </location>
</feature>
<dbReference type="InterPro" id="IPR013507">
    <property type="entry name" value="DNA_mismatch_S5_2-like"/>
</dbReference>
<dbReference type="Gene3D" id="3.30.1540.20">
    <property type="entry name" value="MutL, C-terminal domain, dimerisation subdomain"/>
    <property type="match status" value="1"/>
</dbReference>
<dbReference type="SUPFAM" id="SSF55874">
    <property type="entry name" value="ATPase domain of HSP90 chaperone/DNA topoisomerase II/histidine kinase"/>
    <property type="match status" value="1"/>
</dbReference>
<dbReference type="PANTHER" id="PTHR10073">
    <property type="entry name" value="DNA MISMATCH REPAIR PROTEIN MLH, PMS, MUTL"/>
    <property type="match status" value="1"/>
</dbReference>
<evidence type="ECO:0000256" key="2">
    <source>
        <dbReference type="ARBA" id="ARBA00021975"/>
    </source>
</evidence>
<evidence type="ECO:0000256" key="6">
    <source>
        <dbReference type="SAM" id="MobiDB-lite"/>
    </source>
</evidence>
<dbReference type="GO" id="GO:0016887">
    <property type="term" value="F:ATP hydrolysis activity"/>
    <property type="evidence" value="ECO:0007669"/>
    <property type="project" value="InterPro"/>
</dbReference>
<dbReference type="InterPro" id="IPR038973">
    <property type="entry name" value="MutL/Mlh/Pms-like"/>
</dbReference>
<evidence type="ECO:0000259" key="8">
    <source>
        <dbReference type="SMART" id="SM01340"/>
    </source>
</evidence>
<dbReference type="SMART" id="SM01340">
    <property type="entry name" value="DNA_mis_repair"/>
    <property type="match status" value="1"/>
</dbReference>
<dbReference type="GO" id="GO:0006298">
    <property type="term" value="P:mismatch repair"/>
    <property type="evidence" value="ECO:0007669"/>
    <property type="project" value="UniProtKB-UniRule"/>
</dbReference>
<dbReference type="RefSeq" id="WP_015904995.1">
    <property type="nucleotide sequence ID" value="NC_012108.1"/>
</dbReference>
<dbReference type="OrthoDB" id="9763467at2"/>
<dbReference type="GO" id="GO:0030983">
    <property type="term" value="F:mismatched DNA binding"/>
    <property type="evidence" value="ECO:0007669"/>
    <property type="project" value="InterPro"/>
</dbReference>
<dbReference type="InterPro" id="IPR014762">
    <property type="entry name" value="DNA_mismatch_repair_CS"/>
</dbReference>
<evidence type="ECO:0000256" key="3">
    <source>
        <dbReference type="ARBA" id="ARBA00022763"/>
    </source>
</evidence>
<protein>
    <recommendedName>
        <fullName evidence="2 5">DNA mismatch repair protein MutL</fullName>
    </recommendedName>
</protein>
<dbReference type="AlphaFoldDB" id="C0QKZ3"/>
<keyword evidence="10" id="KW-1185">Reference proteome</keyword>
<dbReference type="GO" id="GO:0005524">
    <property type="term" value="F:ATP binding"/>
    <property type="evidence" value="ECO:0007669"/>
    <property type="project" value="InterPro"/>
</dbReference>
<dbReference type="InterPro" id="IPR020667">
    <property type="entry name" value="DNA_mismatch_repair_MutL"/>
</dbReference>
<dbReference type="PROSITE" id="PS00058">
    <property type="entry name" value="DNA_MISMATCH_REPAIR_1"/>
    <property type="match status" value="1"/>
</dbReference>
<evidence type="ECO:0000256" key="4">
    <source>
        <dbReference type="ARBA" id="ARBA00023204"/>
    </source>
</evidence>
<accession>C0QKZ3</accession>
<dbReference type="InterPro" id="IPR042121">
    <property type="entry name" value="MutL_C_regsub"/>
</dbReference>
<dbReference type="GO" id="GO:0140664">
    <property type="term" value="F:ATP-dependent DNA damage sensor activity"/>
    <property type="evidence" value="ECO:0007669"/>
    <property type="project" value="InterPro"/>
</dbReference>
<dbReference type="CDD" id="cd16926">
    <property type="entry name" value="HATPase_MutL-MLH-PMS-like"/>
    <property type="match status" value="1"/>
</dbReference>
<dbReference type="SMART" id="SM00853">
    <property type="entry name" value="MutL_C"/>
    <property type="match status" value="1"/>
</dbReference>
<dbReference type="Gene3D" id="3.30.565.10">
    <property type="entry name" value="Histidine kinase-like ATPase, C-terminal domain"/>
    <property type="match status" value="1"/>
</dbReference>
<evidence type="ECO:0000259" key="7">
    <source>
        <dbReference type="SMART" id="SM00853"/>
    </source>
</evidence>
<gene>
    <name evidence="5 9" type="primary">mutL</name>
    <name evidence="9" type="ordered locus">HRM2_31500</name>
</gene>
<dbReference type="SUPFAM" id="SSF118116">
    <property type="entry name" value="DNA mismatch repair protein MutL"/>
    <property type="match status" value="1"/>
</dbReference>
<name>C0QKZ3_DESAH</name>
<comment type="similarity">
    <text evidence="1 5">Belongs to the DNA mismatch repair MutL/HexB family.</text>
</comment>
<dbReference type="InterPro" id="IPR002099">
    <property type="entry name" value="MutL/Mlh/PMS"/>
</dbReference>
<dbReference type="Gene3D" id="3.30.230.10">
    <property type="match status" value="1"/>
</dbReference>
<dbReference type="Proteomes" id="UP000000442">
    <property type="component" value="Chromosome"/>
</dbReference>
<reference evidence="9 10" key="1">
    <citation type="journal article" date="2009" name="Environ. Microbiol.">
        <title>Genome sequence of Desulfobacterium autotrophicum HRM2, a marine sulfate reducer oxidizing organic carbon completely to carbon dioxide.</title>
        <authorList>
            <person name="Strittmatter A.W."/>
            <person name="Liesegang H."/>
            <person name="Rabus R."/>
            <person name="Decker I."/>
            <person name="Amann J."/>
            <person name="Andres S."/>
            <person name="Henne A."/>
            <person name="Fricke W.F."/>
            <person name="Martinez-Arias R."/>
            <person name="Bartels D."/>
            <person name="Goesmann A."/>
            <person name="Krause L."/>
            <person name="Puehler A."/>
            <person name="Klenk H.P."/>
            <person name="Richter M."/>
            <person name="Schuler M."/>
            <person name="Gloeckner F.O."/>
            <person name="Meyerdierks A."/>
            <person name="Gottschalk G."/>
            <person name="Amann R."/>
        </authorList>
    </citation>
    <scope>NUCLEOTIDE SEQUENCE [LARGE SCALE GENOMIC DNA]</scope>
    <source>
        <strain evidence="10">ATCC 43914 / DSM 3382 / HRM2</strain>
    </source>
</reference>
<dbReference type="HOGENOM" id="CLU_004131_4_2_7"/>
<evidence type="ECO:0000256" key="5">
    <source>
        <dbReference type="HAMAP-Rule" id="MF_00149"/>
    </source>
</evidence>
<evidence type="ECO:0000256" key="1">
    <source>
        <dbReference type="ARBA" id="ARBA00006082"/>
    </source>
</evidence>
<feature type="domain" description="MutL C-terminal dimerisation" evidence="7">
    <location>
        <begin position="449"/>
        <end position="594"/>
    </location>
</feature>
<dbReference type="Pfam" id="PF13589">
    <property type="entry name" value="HATPase_c_3"/>
    <property type="match status" value="1"/>
</dbReference>
<dbReference type="STRING" id="177437.HRM2_31500"/>
<dbReference type="Gene3D" id="3.30.1370.100">
    <property type="entry name" value="MutL, C-terminal domain, regulatory subdomain"/>
    <property type="match status" value="1"/>
</dbReference>
<dbReference type="HAMAP" id="MF_00149">
    <property type="entry name" value="DNA_mis_repair"/>
    <property type="match status" value="1"/>
</dbReference>
<dbReference type="InterPro" id="IPR020568">
    <property type="entry name" value="Ribosomal_Su5_D2-typ_SF"/>
</dbReference>
<dbReference type="InterPro" id="IPR042120">
    <property type="entry name" value="MutL_C_dimsub"/>
</dbReference>
<organism evidence="9 10">
    <name type="scientific">Desulforapulum autotrophicum (strain ATCC 43914 / DSM 3382 / VKM B-1955 / HRM2)</name>
    <name type="common">Desulfobacterium autotrophicum</name>
    <dbReference type="NCBI Taxonomy" id="177437"/>
    <lineage>
        <taxon>Bacteria</taxon>
        <taxon>Pseudomonadati</taxon>
        <taxon>Thermodesulfobacteriota</taxon>
        <taxon>Desulfobacteria</taxon>
        <taxon>Desulfobacterales</taxon>
        <taxon>Desulfobacteraceae</taxon>
        <taxon>Desulforapulum</taxon>
    </lineage>
</organism>
<dbReference type="EMBL" id="CP001087">
    <property type="protein sequence ID" value="ACN16233.1"/>
    <property type="molecule type" value="Genomic_DNA"/>
</dbReference>
<proteinExistence type="inferred from homology"/>
<keyword evidence="3 5" id="KW-0227">DNA damage</keyword>
<comment type="function">
    <text evidence="5">This protein is involved in the repair of mismatches in DNA. It is required for dam-dependent methyl-directed DNA mismatch repair. May act as a 'molecular matchmaker', a protein that promotes the formation of a stable complex between two or more DNA-binding proteins in an ATP-dependent manner without itself being part of a final effector complex.</text>
</comment>
<evidence type="ECO:0000313" key="9">
    <source>
        <dbReference type="EMBL" id="ACN16233.1"/>
    </source>
</evidence>
<feature type="compositionally biased region" description="Basic and acidic residues" evidence="6">
    <location>
        <begin position="345"/>
        <end position="354"/>
    </location>
</feature>
<evidence type="ECO:0000313" key="10">
    <source>
        <dbReference type="Proteomes" id="UP000000442"/>
    </source>
</evidence>
<feature type="region of interest" description="Disordered" evidence="6">
    <location>
        <begin position="335"/>
        <end position="413"/>
    </location>
</feature>
<sequence length="638" mass="70344">MADIRILPDILTNKIAAGEVVERPVSVVKELVENALDSGATRIVAEIERGGRDLIRISDNGSGMSPDNALLAIERYATSKIFTDEDLFAIKTFGFRGEALPSMAAVSKFTLTTREQEGHAGTRIRIHGGRIMDVQETGAPAGTMVEVAQLYYNTPARRKFLKGVNTEMGHIADVFSGMALGNPGVGFRLIHNNRPVKAFSASATMETRAGEVFGPATLENLKRVELVADEIAITGFLSDPVDPLFTRSTARNLRLFVNNRLVNDRGLVAAIFQGYRGRLMKGRYPLGLIFVTLPPDRVDVNVHPSKLEVRFCDQRRIFSLVVQAVREAFSGSYKGTAPAASQVKEPTETNRIDRSLFQWGTPAKDSSSPSALEIEPEPLFSEPTLPEPPSSKPPVSGRPLPDSNVPDSTVSDLSLHEPDHFLAESDVWFEPVPVLPEKQRQQGKSDPIIVGQVFGTYIVVEDNGEMVVVDQHAAHERIVYEKLKKRSDNHRPPSQSLVVPETLELTYREADLLESILPDLAAIGMEIEPFGGTAFIVKSIPAIIEHRDVRPLVLDIVANLVESGGDAGGETGQWLDECIILMACHTAIRANNPLNHREMKDLLLALDDCENPDHCPHGRPIRIRWDIHALERMFKRIV</sequence>
<dbReference type="NCBIfam" id="TIGR00585">
    <property type="entry name" value="mutl"/>
    <property type="match status" value="1"/>
</dbReference>
<dbReference type="InterPro" id="IPR037198">
    <property type="entry name" value="MutL_C_sf"/>
</dbReference>
<dbReference type="CDD" id="cd00782">
    <property type="entry name" value="MutL_Trans"/>
    <property type="match status" value="1"/>
</dbReference>
<dbReference type="PANTHER" id="PTHR10073:SF12">
    <property type="entry name" value="DNA MISMATCH REPAIR PROTEIN MLH1"/>
    <property type="match status" value="1"/>
</dbReference>
<keyword evidence="4 5" id="KW-0234">DNA repair</keyword>
<dbReference type="InterPro" id="IPR036890">
    <property type="entry name" value="HATPase_C_sf"/>
</dbReference>
<dbReference type="KEGG" id="dat:HRM2_31500"/>
<dbReference type="GO" id="GO:0032300">
    <property type="term" value="C:mismatch repair complex"/>
    <property type="evidence" value="ECO:0007669"/>
    <property type="project" value="InterPro"/>
</dbReference>
<dbReference type="InterPro" id="IPR014790">
    <property type="entry name" value="MutL_C"/>
</dbReference>
<dbReference type="InterPro" id="IPR014721">
    <property type="entry name" value="Ribsml_uS5_D2-typ_fold_subgr"/>
</dbReference>
<dbReference type="FunFam" id="3.30.565.10:FF:000003">
    <property type="entry name" value="DNA mismatch repair endonuclease MutL"/>
    <property type="match status" value="1"/>
</dbReference>
<dbReference type="Pfam" id="PF01119">
    <property type="entry name" value="DNA_mis_repair"/>
    <property type="match status" value="1"/>
</dbReference>